<name>A0A6J5NMR2_9CAUD</name>
<reference evidence="2" key="1">
    <citation type="submission" date="2020-04" db="EMBL/GenBank/DDBJ databases">
        <authorList>
            <person name="Chiriac C."/>
            <person name="Salcher M."/>
            <person name="Ghai R."/>
            <person name="Kavagutti S V."/>
        </authorList>
    </citation>
    <scope>NUCLEOTIDE SEQUENCE</scope>
</reference>
<dbReference type="EMBL" id="LR796701">
    <property type="protein sequence ID" value="CAB4160709.1"/>
    <property type="molecule type" value="Genomic_DNA"/>
</dbReference>
<evidence type="ECO:0000313" key="3">
    <source>
        <dbReference type="EMBL" id="CAB4166148.1"/>
    </source>
</evidence>
<proteinExistence type="predicted"/>
<accession>A0A6J5NMR2</accession>
<evidence type="ECO:0000313" key="1">
    <source>
        <dbReference type="EMBL" id="CAB4137143.1"/>
    </source>
</evidence>
<dbReference type="EMBL" id="LR796796">
    <property type="protein sequence ID" value="CAB4166148.1"/>
    <property type="molecule type" value="Genomic_DNA"/>
</dbReference>
<gene>
    <name evidence="1" type="ORF">UFOVP322_16</name>
    <name evidence="2" type="ORF">UFOVP771_14</name>
    <name evidence="3" type="ORF">UFOVP850_14</name>
</gene>
<evidence type="ECO:0000313" key="2">
    <source>
        <dbReference type="EMBL" id="CAB4160709.1"/>
    </source>
</evidence>
<dbReference type="EMBL" id="LR796330">
    <property type="protein sequence ID" value="CAB4137143.1"/>
    <property type="molecule type" value="Genomic_DNA"/>
</dbReference>
<organism evidence="2">
    <name type="scientific">uncultured Caudovirales phage</name>
    <dbReference type="NCBI Taxonomy" id="2100421"/>
    <lineage>
        <taxon>Viruses</taxon>
        <taxon>Duplodnaviria</taxon>
        <taxon>Heunggongvirae</taxon>
        <taxon>Uroviricota</taxon>
        <taxon>Caudoviricetes</taxon>
        <taxon>Peduoviridae</taxon>
        <taxon>Maltschvirus</taxon>
        <taxon>Maltschvirus maltsch</taxon>
    </lineage>
</organism>
<sequence length="131" mass="15030">MRQEVLDYINSLPLGGYLSTEEIPWSDNEVPLYIKNLKKIYVDNPEYISEPLISTLGSLRINEETTIIRIYLANDAKTVPSNYNDLMTDLKAVKDITTIDGVAKREVTVNVRYENDVMITELEVRFIKLST</sequence>
<protein>
    <submittedName>
        <fullName evidence="2">Uncharacterized protein</fullName>
    </submittedName>
</protein>